<proteinExistence type="predicted"/>
<dbReference type="AlphaFoldDB" id="A0AAV5RKW2"/>
<dbReference type="PANTHER" id="PTHR42908">
    <property type="entry name" value="TRANSLATION ELONGATION FACTOR-RELATED"/>
    <property type="match status" value="1"/>
</dbReference>
<feature type="domain" description="Tr-type G" evidence="10">
    <location>
        <begin position="16"/>
        <end position="234"/>
    </location>
</feature>
<dbReference type="SUPFAM" id="SSF54211">
    <property type="entry name" value="Ribosomal protein S5 domain 2-like"/>
    <property type="match status" value="1"/>
</dbReference>
<evidence type="ECO:0000256" key="6">
    <source>
        <dbReference type="ARBA" id="ARBA00023134"/>
    </source>
</evidence>
<gene>
    <name evidence="11" type="ORF">DASB73_030280</name>
</gene>
<dbReference type="Proteomes" id="UP001362899">
    <property type="component" value="Unassembled WGS sequence"/>
</dbReference>
<dbReference type="InterPro" id="IPR027417">
    <property type="entry name" value="P-loop_NTPase"/>
</dbReference>
<dbReference type="InterPro" id="IPR014721">
    <property type="entry name" value="Ribsml_uS5_D2-typ_fold_subgr"/>
</dbReference>
<dbReference type="FunFam" id="3.40.50.300:FF:000746">
    <property type="entry name" value="Ribosome assembly protein 1"/>
    <property type="match status" value="1"/>
</dbReference>
<keyword evidence="2" id="KW-0963">Cytoplasm</keyword>
<comment type="subcellular location">
    <subcellularLocation>
        <location evidence="1">Cytoplasm</location>
    </subcellularLocation>
</comment>
<dbReference type="SUPFAM" id="SSF50447">
    <property type="entry name" value="Translation proteins"/>
    <property type="match status" value="1"/>
</dbReference>
<dbReference type="PRINTS" id="PR00315">
    <property type="entry name" value="ELONGATNFCT"/>
</dbReference>
<dbReference type="InterPro" id="IPR000640">
    <property type="entry name" value="EFG_V-like"/>
</dbReference>
<evidence type="ECO:0000256" key="3">
    <source>
        <dbReference type="ARBA" id="ARBA00022517"/>
    </source>
</evidence>
<dbReference type="Gene3D" id="3.40.50.300">
    <property type="entry name" value="P-loop containing nucleotide triphosphate hydrolases"/>
    <property type="match status" value="1"/>
</dbReference>
<dbReference type="GO" id="GO:0005829">
    <property type="term" value="C:cytosol"/>
    <property type="evidence" value="ECO:0007669"/>
    <property type="project" value="TreeGrafter"/>
</dbReference>
<accession>A0AAV5RKW2</accession>
<dbReference type="CDD" id="cd16268">
    <property type="entry name" value="EF2_II"/>
    <property type="match status" value="1"/>
</dbReference>
<evidence type="ECO:0000313" key="11">
    <source>
        <dbReference type="EMBL" id="GMM52065.1"/>
    </source>
</evidence>
<dbReference type="GO" id="GO:1990904">
    <property type="term" value="C:ribonucleoprotein complex"/>
    <property type="evidence" value="ECO:0007669"/>
    <property type="project" value="TreeGrafter"/>
</dbReference>
<dbReference type="CDD" id="cd04096">
    <property type="entry name" value="eEF2_snRNP_like_C"/>
    <property type="match status" value="1"/>
</dbReference>
<dbReference type="SUPFAM" id="SSF52540">
    <property type="entry name" value="P-loop containing nucleoside triphosphate hydrolases"/>
    <property type="match status" value="1"/>
</dbReference>
<dbReference type="Gene3D" id="2.40.30.10">
    <property type="entry name" value="Translation factors"/>
    <property type="match status" value="1"/>
</dbReference>
<evidence type="ECO:0000256" key="4">
    <source>
        <dbReference type="ARBA" id="ARBA00022741"/>
    </source>
</evidence>
<dbReference type="PANTHER" id="PTHR42908:SF3">
    <property type="entry name" value="ELONGATION FACTOR-LIKE GTPASE 1"/>
    <property type="match status" value="1"/>
</dbReference>
<keyword evidence="4" id="KW-0547">Nucleotide-binding</keyword>
<dbReference type="InterPro" id="IPR009000">
    <property type="entry name" value="Transl_B-barrel_sf"/>
</dbReference>
<dbReference type="FunFam" id="3.30.70.870:FF:000002">
    <property type="entry name" value="Translation elongation factor 2"/>
    <property type="match status" value="1"/>
</dbReference>
<dbReference type="InterPro" id="IPR005225">
    <property type="entry name" value="Small_GTP-bd"/>
</dbReference>
<dbReference type="Pfam" id="PF14492">
    <property type="entry name" value="EFG_III"/>
    <property type="match status" value="1"/>
</dbReference>
<dbReference type="Pfam" id="PF22042">
    <property type="entry name" value="EF-G_D2"/>
    <property type="match status" value="1"/>
</dbReference>
<dbReference type="SMART" id="SM00838">
    <property type="entry name" value="EFG_C"/>
    <property type="match status" value="1"/>
</dbReference>
<sequence length="869" mass="97129">MPADPRNLCRLEVIPKSIRNICILAHIDHGKTSLSDCLLASNGIISQSHQGEIRYLDSRPDEQERGITMEASAISLYFRTVEQEYVVNLIDSPGHVDFSSEVTQASRLCDGSIILVDALEGVCSQTVNALKQAWDEELQSILVINKIDKLFYEWQLSSAEAATHLEKVVEQVNAVWGQFYVGKRMATEQDNDDILYFEPANNNVVFASAIQGFGFTIHQFASIYEKKLGVEKAKLSKFLWGNYYLDPKTKRVVKGVNSKRKPLFQQFIMDNIWAIYEAYQFYDTDKISKISNALNLKNTDPHDIRTIFNQWIPVSRAIISSLISLPSPDLAQKKRIHVLLDNTPNVELIDESIKPAIIEADLEGPQLAYVAKVVSVSSSQLPSSIDSVNDRLSSLRMQNSAREEVDDNVVLGFARIFSGVFEKGMYLNLLGPRYDPAEPDKYIHQIQISAMYLFMGRDLIPVEKAGPGAIVGIAGLDGKIIKSGTLVQPGVIGPNLARSARVATPILRVAVEPQDPTKLDELEQGLEMLNISDPSVEFEISDLGEFILATSGELHLERCLHDLELKFAKVPIDVSLPIVPFRETIVSPCEDGCDNASVDVGGYRLKLSVSPIKVKEVKDIPQSDAPLNSEDEIDNVVIIDQTNRLIDETTDNAIINNKFGSQSIINGFKAAISKGPLIGEPTQNVQVSILEFSYDPDLVNDKSTNVIAQRRLISATHRLIHQIMEKWSPRIMLAMYLCEIQASTDVLGKLYGVITKRRGKVLTEELKEGTPFFQIQAQIPVVESMGFSEEIRKKTSGAANPQLMFSGYQMLDEDPFWVPSTEEEIEDLGEIADRENLALIYVNQTRKRKGLTVNEKLVENAERDRTHRH</sequence>
<comment type="catalytic activity">
    <reaction evidence="7">
        <text>GTP + H2O = GDP + phosphate + H(+)</text>
        <dbReference type="Rhea" id="RHEA:19669"/>
        <dbReference type="ChEBI" id="CHEBI:15377"/>
        <dbReference type="ChEBI" id="CHEBI:15378"/>
        <dbReference type="ChEBI" id="CHEBI:37565"/>
        <dbReference type="ChEBI" id="CHEBI:43474"/>
        <dbReference type="ChEBI" id="CHEBI:58189"/>
    </reaction>
</comment>
<dbReference type="Gene3D" id="3.30.230.10">
    <property type="match status" value="1"/>
</dbReference>
<dbReference type="GO" id="GO:0003924">
    <property type="term" value="F:GTPase activity"/>
    <property type="evidence" value="ECO:0007669"/>
    <property type="project" value="InterPro"/>
</dbReference>
<evidence type="ECO:0000256" key="1">
    <source>
        <dbReference type="ARBA" id="ARBA00004496"/>
    </source>
</evidence>
<dbReference type="InterPro" id="IPR053905">
    <property type="entry name" value="EF-G-like_DII"/>
</dbReference>
<dbReference type="InterPro" id="IPR035647">
    <property type="entry name" value="EFG_III/V"/>
</dbReference>
<dbReference type="EMBL" id="BTGC01000008">
    <property type="protein sequence ID" value="GMM52065.1"/>
    <property type="molecule type" value="Genomic_DNA"/>
</dbReference>
<dbReference type="PROSITE" id="PS51722">
    <property type="entry name" value="G_TR_2"/>
    <property type="match status" value="1"/>
</dbReference>
<evidence type="ECO:0000313" key="12">
    <source>
        <dbReference type="Proteomes" id="UP001362899"/>
    </source>
</evidence>
<evidence type="ECO:0000256" key="9">
    <source>
        <dbReference type="ARBA" id="ARBA00081809"/>
    </source>
</evidence>
<comment type="caution">
    <text evidence="11">The sequence shown here is derived from an EMBL/GenBank/DDBJ whole genome shotgun (WGS) entry which is preliminary data.</text>
</comment>
<dbReference type="Gene3D" id="3.30.70.240">
    <property type="match status" value="1"/>
</dbReference>
<evidence type="ECO:0000256" key="8">
    <source>
        <dbReference type="ARBA" id="ARBA00068031"/>
    </source>
</evidence>
<dbReference type="InterPro" id="IPR020568">
    <property type="entry name" value="Ribosomal_Su5_D2-typ_SF"/>
</dbReference>
<evidence type="ECO:0000256" key="2">
    <source>
        <dbReference type="ARBA" id="ARBA00022490"/>
    </source>
</evidence>
<dbReference type="InterPro" id="IPR000795">
    <property type="entry name" value="T_Tr_GTP-bd_dom"/>
</dbReference>
<keyword evidence="3" id="KW-0690">Ribosome biogenesis</keyword>
<dbReference type="GO" id="GO:0042256">
    <property type="term" value="P:cytosolic ribosome assembly"/>
    <property type="evidence" value="ECO:0007669"/>
    <property type="project" value="TreeGrafter"/>
</dbReference>
<organism evidence="11 12">
    <name type="scientific">Starmerella bacillaris</name>
    <name type="common">Yeast</name>
    <name type="synonym">Candida zemplinina</name>
    <dbReference type="NCBI Taxonomy" id="1247836"/>
    <lineage>
        <taxon>Eukaryota</taxon>
        <taxon>Fungi</taxon>
        <taxon>Dikarya</taxon>
        <taxon>Ascomycota</taxon>
        <taxon>Saccharomycotina</taxon>
        <taxon>Dipodascomycetes</taxon>
        <taxon>Dipodascales</taxon>
        <taxon>Trichomonascaceae</taxon>
        <taxon>Starmerella</taxon>
    </lineage>
</organism>
<dbReference type="SUPFAM" id="SSF54980">
    <property type="entry name" value="EF-G C-terminal domain-like"/>
    <property type="match status" value="2"/>
</dbReference>
<dbReference type="Pfam" id="PF00679">
    <property type="entry name" value="EFG_C"/>
    <property type="match status" value="1"/>
</dbReference>
<dbReference type="GO" id="GO:0043022">
    <property type="term" value="F:ribosome binding"/>
    <property type="evidence" value="ECO:0007669"/>
    <property type="project" value="TreeGrafter"/>
</dbReference>
<reference evidence="11 12" key="1">
    <citation type="journal article" date="2023" name="Elife">
        <title>Identification of key yeast species and microbe-microbe interactions impacting larval growth of Drosophila in the wild.</title>
        <authorList>
            <person name="Mure A."/>
            <person name="Sugiura Y."/>
            <person name="Maeda R."/>
            <person name="Honda K."/>
            <person name="Sakurai N."/>
            <person name="Takahashi Y."/>
            <person name="Watada M."/>
            <person name="Katoh T."/>
            <person name="Gotoh A."/>
            <person name="Gotoh Y."/>
            <person name="Taniguchi I."/>
            <person name="Nakamura K."/>
            <person name="Hayashi T."/>
            <person name="Katayama T."/>
            <person name="Uemura T."/>
            <person name="Hattori Y."/>
        </authorList>
    </citation>
    <scope>NUCLEOTIDE SEQUENCE [LARGE SCALE GENOMIC DNA]</scope>
    <source>
        <strain evidence="11 12">SB-73</strain>
    </source>
</reference>
<dbReference type="Pfam" id="PF00009">
    <property type="entry name" value="GTP_EFTU"/>
    <property type="match status" value="1"/>
</dbReference>
<evidence type="ECO:0000259" key="10">
    <source>
        <dbReference type="PROSITE" id="PS51722"/>
    </source>
</evidence>
<keyword evidence="12" id="KW-1185">Reference proteome</keyword>
<evidence type="ECO:0000256" key="7">
    <source>
        <dbReference type="ARBA" id="ARBA00048548"/>
    </source>
</evidence>
<dbReference type="CDD" id="cd01885">
    <property type="entry name" value="EF2"/>
    <property type="match status" value="1"/>
</dbReference>
<name>A0AAV5RKW2_STABA</name>
<dbReference type="NCBIfam" id="TIGR00231">
    <property type="entry name" value="small_GTP"/>
    <property type="match status" value="1"/>
</dbReference>
<dbReference type="GO" id="GO:0005525">
    <property type="term" value="F:GTP binding"/>
    <property type="evidence" value="ECO:0007669"/>
    <property type="project" value="UniProtKB-KW"/>
</dbReference>
<dbReference type="Gene3D" id="3.30.70.870">
    <property type="entry name" value="Elongation Factor G (Translational Gtpase), domain 3"/>
    <property type="match status" value="1"/>
</dbReference>
<dbReference type="InterPro" id="IPR041095">
    <property type="entry name" value="EFG_II"/>
</dbReference>
<keyword evidence="6" id="KW-0342">GTP-binding</keyword>
<dbReference type="FunFam" id="3.30.70.240:FF:000006">
    <property type="entry name" value="Elongation factor like GTPase 1"/>
    <property type="match status" value="1"/>
</dbReference>
<evidence type="ECO:0000256" key="5">
    <source>
        <dbReference type="ARBA" id="ARBA00022801"/>
    </source>
</evidence>
<keyword evidence="5" id="KW-0378">Hydrolase</keyword>
<protein>
    <recommendedName>
        <fullName evidence="8">Ribosome assembly protein 1</fullName>
    </recommendedName>
    <alternativeName>
        <fullName evidence="9">Elongation factor-like 1</fullName>
    </alternativeName>
</protein>